<keyword evidence="3" id="KW-0238">DNA-binding</keyword>
<dbReference type="InterPro" id="IPR038056">
    <property type="entry name" value="YjbR-like_sf"/>
</dbReference>
<dbReference type="Gene3D" id="3.90.1150.30">
    <property type="match status" value="1"/>
</dbReference>
<name>A0A0D8J374_9FIRM</name>
<evidence type="ECO:0000313" key="2">
    <source>
        <dbReference type="EMBL" id="KJF41001.1"/>
    </source>
</evidence>
<evidence type="ECO:0000313" key="7">
    <source>
        <dbReference type="Proteomes" id="UP000431913"/>
    </source>
</evidence>
<keyword evidence="6" id="KW-1185">Reference proteome</keyword>
<dbReference type="Pfam" id="PF04237">
    <property type="entry name" value="YjbR"/>
    <property type="match status" value="1"/>
</dbReference>
<evidence type="ECO:0000313" key="6">
    <source>
        <dbReference type="Proteomes" id="UP000032483"/>
    </source>
</evidence>
<evidence type="ECO:0000313" key="5">
    <source>
        <dbReference type="EMBL" id="MTS51217.1"/>
    </source>
</evidence>
<dbReference type="InterPro" id="IPR007351">
    <property type="entry name" value="YjbR"/>
</dbReference>
<dbReference type="GeneID" id="42855821"/>
<dbReference type="RefSeq" id="WP_009321753.1">
    <property type="nucleotide sequence ID" value="NZ_CAOJUJ010000004.1"/>
</dbReference>
<accession>A0A0D8J374</accession>
<sequence>MTKDELLALCAAYPGAAVDCPFEDGGNVVVRHAAGRKWFALVFERDGKLCVNLKCEPMKADFWRAAYPAVTPGWHMNHTHWNTVEVNAGVPPEDLCEMISDSYRLTTSPARAERSTRRAKQRPQP</sequence>
<dbReference type="EMBL" id="WMZR01000006">
    <property type="protein sequence ID" value="MTS51217.1"/>
    <property type="molecule type" value="Genomic_DNA"/>
</dbReference>
<organism evidence="2 6">
    <name type="scientific">Ruthenibacterium lactatiformans</name>
    <dbReference type="NCBI Taxonomy" id="1550024"/>
    <lineage>
        <taxon>Bacteria</taxon>
        <taxon>Bacillati</taxon>
        <taxon>Bacillota</taxon>
        <taxon>Clostridia</taxon>
        <taxon>Eubacteriales</taxon>
        <taxon>Oscillospiraceae</taxon>
        <taxon>Ruthenibacterium</taxon>
    </lineage>
</organism>
<dbReference type="SMR" id="A0A0D8J374"/>
<evidence type="ECO:0000313" key="9">
    <source>
        <dbReference type="Proteomes" id="UP000472755"/>
    </source>
</evidence>
<comment type="caution">
    <text evidence="2">The sequence shown here is derived from an EMBL/GenBank/DDBJ whole genome shotgun (WGS) entry which is preliminary data.</text>
</comment>
<protein>
    <submittedName>
        <fullName evidence="2">Membrane protein</fullName>
    </submittedName>
    <submittedName>
        <fullName evidence="3">MmcQ/YjbR family DNA-binding protein</fullName>
    </submittedName>
</protein>
<evidence type="ECO:0000313" key="4">
    <source>
        <dbReference type="EMBL" id="MTS26234.1"/>
    </source>
</evidence>
<evidence type="ECO:0000313" key="8">
    <source>
        <dbReference type="Proteomes" id="UP000449193"/>
    </source>
</evidence>
<dbReference type="SUPFAM" id="SSF142906">
    <property type="entry name" value="YjbR-like"/>
    <property type="match status" value="1"/>
</dbReference>
<dbReference type="AlphaFoldDB" id="A0A0D8J374"/>
<proteinExistence type="predicted"/>
<reference evidence="2" key="1">
    <citation type="submission" date="2015-02" db="EMBL/GenBank/DDBJ databases">
        <title>A novel member of the family Ruminococcaceae isolated from human feces.</title>
        <authorList>
            <person name="Shkoporov A.N."/>
            <person name="Chaplin A.V."/>
            <person name="Motuzova O.V."/>
            <person name="Kafarskaia L.I."/>
            <person name="Khokhlova E.V."/>
            <person name="Efimov B.A."/>
        </authorList>
    </citation>
    <scope>NUCLEOTIDE SEQUENCE [LARGE SCALE GENOMIC DNA]</scope>
    <source>
        <strain evidence="2">585-1</strain>
    </source>
</reference>
<dbReference type="Proteomes" id="UP000449193">
    <property type="component" value="Unassembled WGS sequence"/>
</dbReference>
<dbReference type="Proteomes" id="UP000032483">
    <property type="component" value="Unassembled WGS sequence"/>
</dbReference>
<reference evidence="3 7" key="3">
    <citation type="submission" date="2019-08" db="EMBL/GenBank/DDBJ databases">
        <title>In-depth cultivation of the pig gut microbiome towards novel bacterial diversity and tailored functional studies.</title>
        <authorList>
            <person name="Wylensek D."/>
            <person name="Hitch T.C.A."/>
            <person name="Clavel T."/>
        </authorList>
    </citation>
    <scope>NUCLEOTIDE SEQUENCE [LARGE SCALE GENOMIC DNA]</scope>
    <source>
        <strain evidence="3 7">WCA3-601-WT-6J</strain>
    </source>
</reference>
<dbReference type="EMBL" id="JXXK01000003">
    <property type="protein sequence ID" value="KJF41001.1"/>
    <property type="molecule type" value="Genomic_DNA"/>
</dbReference>
<reference evidence="8 9" key="2">
    <citation type="journal article" date="2019" name="Nat. Med.">
        <title>A library of human gut bacterial isolates paired with longitudinal multiomics data enables mechanistic microbiome research.</title>
        <authorList>
            <person name="Poyet M."/>
            <person name="Groussin M."/>
            <person name="Gibbons S.M."/>
            <person name="Avila-Pacheco J."/>
            <person name="Jiang X."/>
            <person name="Kearney S.M."/>
            <person name="Perrotta A.R."/>
            <person name="Berdy B."/>
            <person name="Zhao S."/>
            <person name="Lieberman T.D."/>
            <person name="Swanson P.K."/>
            <person name="Smith M."/>
            <person name="Roesemann S."/>
            <person name="Alexander J.E."/>
            <person name="Rich S.A."/>
            <person name="Livny J."/>
            <person name="Vlamakis H."/>
            <person name="Clish C."/>
            <person name="Bullock K."/>
            <person name="Deik A."/>
            <person name="Scott J."/>
            <person name="Pierce K.A."/>
            <person name="Xavier R.J."/>
            <person name="Alm E.J."/>
        </authorList>
    </citation>
    <scope>NUCLEOTIDE SEQUENCE [LARGE SCALE GENOMIC DNA]</scope>
    <source>
        <strain evidence="4 9">BIOML-A4</strain>
        <strain evidence="5 8">BIOML-A7</strain>
    </source>
</reference>
<evidence type="ECO:0000256" key="1">
    <source>
        <dbReference type="SAM" id="MobiDB-lite"/>
    </source>
</evidence>
<dbReference type="InterPro" id="IPR058532">
    <property type="entry name" value="YjbR/MT2646/Rv2570-like"/>
</dbReference>
<dbReference type="PANTHER" id="PTHR35145">
    <property type="entry name" value="CYTOPLASMIC PROTEIN-RELATED"/>
    <property type="match status" value="1"/>
</dbReference>
<dbReference type="GO" id="GO:0003677">
    <property type="term" value="F:DNA binding"/>
    <property type="evidence" value="ECO:0007669"/>
    <property type="project" value="UniProtKB-KW"/>
</dbReference>
<evidence type="ECO:0000313" key="3">
    <source>
        <dbReference type="EMBL" id="MST92572.1"/>
    </source>
</evidence>
<dbReference type="Proteomes" id="UP000472755">
    <property type="component" value="Unassembled WGS sequence"/>
</dbReference>
<feature type="region of interest" description="Disordered" evidence="1">
    <location>
        <begin position="106"/>
        <end position="125"/>
    </location>
</feature>
<dbReference type="Proteomes" id="UP000431913">
    <property type="component" value="Unassembled WGS sequence"/>
</dbReference>
<dbReference type="EMBL" id="VUNJ01000012">
    <property type="protein sequence ID" value="MST92572.1"/>
    <property type="molecule type" value="Genomic_DNA"/>
</dbReference>
<dbReference type="PANTHER" id="PTHR35145:SF1">
    <property type="entry name" value="CYTOPLASMIC PROTEIN"/>
    <property type="match status" value="1"/>
</dbReference>
<dbReference type="EMBL" id="WMZU01000002">
    <property type="protein sequence ID" value="MTS26234.1"/>
    <property type="molecule type" value="Genomic_DNA"/>
</dbReference>
<gene>
    <name evidence="3" type="ORF">FYJ76_11630</name>
    <name evidence="5" type="ORF">GMD52_06665</name>
    <name evidence="4" type="ORF">GMD59_02910</name>
    <name evidence="2" type="ORF">TQ39_04125</name>
</gene>